<evidence type="ECO:0000313" key="7">
    <source>
        <dbReference type="Proteomes" id="UP000036449"/>
    </source>
</evidence>
<evidence type="ECO:0000313" key="6">
    <source>
        <dbReference type="EMBL" id="KMO37859.1"/>
    </source>
</evidence>
<dbReference type="RefSeq" id="WP_048452385.1">
    <property type="nucleotide sequence ID" value="NZ_JBNNPJ010000039.1"/>
</dbReference>
<evidence type="ECO:0000256" key="2">
    <source>
        <dbReference type="ARBA" id="ARBA00037999"/>
    </source>
</evidence>
<comment type="similarity">
    <text evidence="2 5">Belongs to the DegT/DnrJ/EryC1 family.</text>
</comment>
<dbReference type="PANTHER" id="PTHR30244:SF36">
    <property type="entry name" value="3-OXO-GLUCOSE-6-PHOSPHATE:GLUTAMATE AMINOTRANSFERASE"/>
    <property type="match status" value="1"/>
</dbReference>
<dbReference type="InterPro" id="IPR015424">
    <property type="entry name" value="PyrdxlP-dep_Trfase"/>
</dbReference>
<proteinExistence type="inferred from homology"/>
<dbReference type="GO" id="GO:0000271">
    <property type="term" value="P:polysaccharide biosynthetic process"/>
    <property type="evidence" value="ECO:0007669"/>
    <property type="project" value="TreeGrafter"/>
</dbReference>
<evidence type="ECO:0000256" key="5">
    <source>
        <dbReference type="RuleBase" id="RU004508"/>
    </source>
</evidence>
<dbReference type="PATRIC" id="fig|1187852.3.peg.1050"/>
<dbReference type="PIRSF" id="PIRSF000390">
    <property type="entry name" value="PLP_StrS"/>
    <property type="match status" value="1"/>
</dbReference>
<feature type="modified residue" description="N6-(pyridoxal phosphate)lysine" evidence="4">
    <location>
        <position position="185"/>
    </location>
</feature>
<dbReference type="SUPFAM" id="SSF53383">
    <property type="entry name" value="PLP-dependent transferases"/>
    <property type="match status" value="1"/>
</dbReference>
<dbReference type="GO" id="GO:0030170">
    <property type="term" value="F:pyridoxal phosphate binding"/>
    <property type="evidence" value="ECO:0007669"/>
    <property type="project" value="UniProtKB-ARBA"/>
</dbReference>
<evidence type="ECO:0000256" key="4">
    <source>
        <dbReference type="PIRSR" id="PIRSR000390-2"/>
    </source>
</evidence>
<organism evidence="6 7">
    <name type="scientific">Methylobacterium tarhaniae</name>
    <dbReference type="NCBI Taxonomy" id="1187852"/>
    <lineage>
        <taxon>Bacteria</taxon>
        <taxon>Pseudomonadati</taxon>
        <taxon>Pseudomonadota</taxon>
        <taxon>Alphaproteobacteria</taxon>
        <taxon>Hyphomicrobiales</taxon>
        <taxon>Methylobacteriaceae</taxon>
        <taxon>Methylobacterium</taxon>
    </lineage>
</organism>
<dbReference type="OrthoDB" id="9768668at2"/>
<sequence length="376" mass="39834">MIPLLDLEAQYRAVQEPLEEAVLAVLRSGAYVLGPQVAAFERDFAAHCGTAEAVSVSTGTAALHLGLVAAGVRPGDEVITVGMTFVATVAAILYAGAKPVLVDVDPQTYTMDPAAFEAAITPRTRAVIPVHLHGRLADMAAIGSIAERHGITVVEDAAQAHGAERSGRRAGAFGTVGCFSFYPGKNLGACGEGGAITTSDPDIARTLRSLRDWGQEGRYNHVRPGFNYRLDTVQAAALGVKLRYLDGWTEGRRRAAARYDALLAQAGLKAPKAGGRDHVYHVYAVRVPDRDAVRARMQEAGVATGIHYPKAVHHQPAYADRVRLGTPCPVSEALAGEWLSLPLFPEITDRQIATVVSALTDSLGTGFFGDGYAEAV</sequence>
<gene>
    <name evidence="6" type="ORF">VQ03_18705</name>
</gene>
<dbReference type="Pfam" id="PF01041">
    <property type="entry name" value="DegT_DnrJ_EryC1"/>
    <property type="match status" value="1"/>
</dbReference>
<name>A0A0J6SVW9_9HYPH</name>
<dbReference type="Proteomes" id="UP000036449">
    <property type="component" value="Unassembled WGS sequence"/>
</dbReference>
<dbReference type="GO" id="GO:0008483">
    <property type="term" value="F:transaminase activity"/>
    <property type="evidence" value="ECO:0007669"/>
    <property type="project" value="TreeGrafter"/>
</dbReference>
<dbReference type="InterPro" id="IPR000653">
    <property type="entry name" value="DegT/StrS_aminotransferase"/>
</dbReference>
<dbReference type="Gene3D" id="3.90.1150.10">
    <property type="entry name" value="Aspartate Aminotransferase, domain 1"/>
    <property type="match status" value="1"/>
</dbReference>
<protein>
    <submittedName>
        <fullName evidence="6">Erythromycin biosynthesis sensory transduction protein eryC1</fullName>
    </submittedName>
</protein>
<accession>A0A0J6SVW9</accession>
<dbReference type="InterPro" id="IPR015421">
    <property type="entry name" value="PyrdxlP-dep_Trfase_major"/>
</dbReference>
<reference evidence="6 7" key="1">
    <citation type="submission" date="2015-03" db="EMBL/GenBank/DDBJ databases">
        <title>Genome sequencing of Methylobacterium tarhaniae DSM 25844.</title>
        <authorList>
            <person name="Chaudhry V."/>
            <person name="Patil P.B."/>
        </authorList>
    </citation>
    <scope>NUCLEOTIDE SEQUENCE [LARGE SCALE GENOMIC DNA]</scope>
    <source>
        <strain evidence="6 7">DSM 25844</strain>
    </source>
</reference>
<feature type="active site" description="Proton acceptor" evidence="3">
    <location>
        <position position="185"/>
    </location>
</feature>
<keyword evidence="7" id="KW-1185">Reference proteome</keyword>
<evidence type="ECO:0000256" key="1">
    <source>
        <dbReference type="ARBA" id="ARBA00022898"/>
    </source>
</evidence>
<keyword evidence="1 4" id="KW-0663">Pyridoxal phosphate</keyword>
<dbReference type="AlphaFoldDB" id="A0A0J6SVW9"/>
<dbReference type="EMBL" id="LABZ01000129">
    <property type="protein sequence ID" value="KMO37859.1"/>
    <property type="molecule type" value="Genomic_DNA"/>
</dbReference>
<comment type="caution">
    <text evidence="6">The sequence shown here is derived from an EMBL/GenBank/DDBJ whole genome shotgun (WGS) entry which is preliminary data.</text>
</comment>
<dbReference type="CDD" id="cd00616">
    <property type="entry name" value="AHBA_syn"/>
    <property type="match status" value="1"/>
</dbReference>
<dbReference type="PANTHER" id="PTHR30244">
    <property type="entry name" value="TRANSAMINASE"/>
    <property type="match status" value="1"/>
</dbReference>
<evidence type="ECO:0000256" key="3">
    <source>
        <dbReference type="PIRSR" id="PIRSR000390-1"/>
    </source>
</evidence>
<dbReference type="FunFam" id="3.40.640.10:FF:000089">
    <property type="entry name" value="Aminotransferase, DegT/DnrJ/EryC1/StrS family"/>
    <property type="match status" value="1"/>
</dbReference>
<dbReference type="InterPro" id="IPR015422">
    <property type="entry name" value="PyrdxlP-dep_Trfase_small"/>
</dbReference>
<dbReference type="Gene3D" id="3.40.640.10">
    <property type="entry name" value="Type I PLP-dependent aspartate aminotransferase-like (Major domain)"/>
    <property type="match status" value="1"/>
</dbReference>